<comment type="caution">
    <text evidence="4">The sequence shown here is derived from an EMBL/GenBank/DDBJ whole genome shotgun (WGS) entry which is preliminary data.</text>
</comment>
<evidence type="ECO:0000313" key="5">
    <source>
        <dbReference type="Proteomes" id="UP000014113"/>
    </source>
</evidence>
<keyword evidence="1" id="KW-0285">Flavoprotein</keyword>
<dbReference type="GO" id="GO:0010181">
    <property type="term" value="F:FMN binding"/>
    <property type="evidence" value="ECO:0007669"/>
    <property type="project" value="InterPro"/>
</dbReference>
<keyword evidence="5" id="KW-1185">Reference proteome</keyword>
<dbReference type="eggNOG" id="COG1902">
    <property type="taxonomic scope" value="Bacteria"/>
</dbReference>
<dbReference type="PANTHER" id="PTHR43656:SF2">
    <property type="entry name" value="BINDING OXIDOREDUCTASE, PUTATIVE (AFU_ORTHOLOGUE AFUA_2G08260)-RELATED"/>
    <property type="match status" value="1"/>
</dbReference>
<evidence type="ECO:0000256" key="2">
    <source>
        <dbReference type="ARBA" id="ARBA00023002"/>
    </source>
</evidence>
<organism evidence="4 5">
    <name type="scientific">Enterococcus columbae DSM 7374 = ATCC 51263</name>
    <dbReference type="NCBI Taxonomy" id="1121865"/>
    <lineage>
        <taxon>Bacteria</taxon>
        <taxon>Bacillati</taxon>
        <taxon>Bacillota</taxon>
        <taxon>Bacilli</taxon>
        <taxon>Lactobacillales</taxon>
        <taxon>Enterococcaceae</taxon>
        <taxon>Enterococcus</taxon>
    </lineage>
</organism>
<feature type="domain" description="NADH:flavin oxidoreductase/NADH oxidase N-terminal" evidence="3">
    <location>
        <begin position="20"/>
        <end position="341"/>
    </location>
</feature>
<evidence type="ECO:0000259" key="3">
    <source>
        <dbReference type="Pfam" id="PF00724"/>
    </source>
</evidence>
<gene>
    <name evidence="4" type="ORF">I568_02363</name>
</gene>
<dbReference type="InterPro" id="IPR051799">
    <property type="entry name" value="NADH_flavin_oxidoreductase"/>
</dbReference>
<name>S0K366_9ENTE</name>
<dbReference type="CDD" id="cd04735">
    <property type="entry name" value="OYE_like_4_FMN"/>
    <property type="match status" value="1"/>
</dbReference>
<accession>S0K366</accession>
<dbReference type="EMBL" id="ASWJ01000011">
    <property type="protein sequence ID" value="EOW80012.1"/>
    <property type="molecule type" value="Genomic_DNA"/>
</dbReference>
<dbReference type="InterPro" id="IPR001155">
    <property type="entry name" value="OxRdtase_FMN_N"/>
</dbReference>
<proteinExistence type="predicted"/>
<dbReference type="OrthoDB" id="9772736at2"/>
<evidence type="ECO:0000313" key="4">
    <source>
        <dbReference type="EMBL" id="EOW80012.1"/>
    </source>
</evidence>
<dbReference type="GO" id="GO:0016491">
    <property type="term" value="F:oxidoreductase activity"/>
    <property type="evidence" value="ECO:0007669"/>
    <property type="project" value="UniProtKB-KW"/>
</dbReference>
<reference evidence="4 5" key="1">
    <citation type="submission" date="2013-03" db="EMBL/GenBank/DDBJ databases">
        <title>The Genome Sequence of Enterococcus columbae ATCC_51263 (PacBio/Illumina hybrid assembly).</title>
        <authorList>
            <consortium name="The Broad Institute Genomics Platform"/>
            <consortium name="The Broad Institute Genome Sequencing Center for Infectious Disease"/>
            <person name="Earl A."/>
            <person name="Russ C."/>
            <person name="Gilmore M."/>
            <person name="Surin D."/>
            <person name="Walker B."/>
            <person name="Young S."/>
            <person name="Zeng Q."/>
            <person name="Gargeya S."/>
            <person name="Fitzgerald M."/>
            <person name="Haas B."/>
            <person name="Abouelleil A."/>
            <person name="Allen A.W."/>
            <person name="Alvarado L."/>
            <person name="Arachchi H.M."/>
            <person name="Berlin A.M."/>
            <person name="Chapman S.B."/>
            <person name="Gainer-Dewar J."/>
            <person name="Goldberg J."/>
            <person name="Griggs A."/>
            <person name="Gujja S."/>
            <person name="Hansen M."/>
            <person name="Howarth C."/>
            <person name="Imamovic A."/>
            <person name="Ireland A."/>
            <person name="Larimer J."/>
            <person name="McCowan C."/>
            <person name="Murphy C."/>
            <person name="Pearson M."/>
            <person name="Poon T.W."/>
            <person name="Priest M."/>
            <person name="Roberts A."/>
            <person name="Saif S."/>
            <person name="Shea T."/>
            <person name="Sisk P."/>
            <person name="Sykes S."/>
            <person name="Wortman J."/>
            <person name="Nusbaum C."/>
            <person name="Birren B."/>
        </authorList>
    </citation>
    <scope>NUCLEOTIDE SEQUENCE [LARGE SCALE GENOMIC DNA]</scope>
    <source>
        <strain evidence="4 5">ATCC 51263</strain>
    </source>
</reference>
<dbReference type="PANTHER" id="PTHR43656">
    <property type="entry name" value="BINDING OXIDOREDUCTASE, PUTATIVE (AFU_ORTHOLOGUE AFUA_2G08260)-RELATED"/>
    <property type="match status" value="1"/>
</dbReference>
<dbReference type="InterPro" id="IPR013785">
    <property type="entry name" value="Aldolase_TIM"/>
</dbReference>
<dbReference type="PATRIC" id="fig|1121865.3.peg.1876"/>
<dbReference type="Proteomes" id="UP000014113">
    <property type="component" value="Unassembled WGS sequence"/>
</dbReference>
<dbReference type="Gene3D" id="3.20.20.70">
    <property type="entry name" value="Aldolase class I"/>
    <property type="match status" value="1"/>
</dbReference>
<dbReference type="Pfam" id="PF00724">
    <property type="entry name" value="Oxidored_FMN"/>
    <property type="match status" value="1"/>
</dbReference>
<dbReference type="AlphaFoldDB" id="S0K366"/>
<dbReference type="SUPFAM" id="SSF51395">
    <property type="entry name" value="FMN-linked oxidoreductases"/>
    <property type="match status" value="1"/>
</dbReference>
<protein>
    <recommendedName>
        <fullName evidence="3">NADH:flavin oxidoreductase/NADH oxidase N-terminal domain-containing protein</fullName>
    </recommendedName>
</protein>
<dbReference type="STRING" id="1121865.OMW_01931"/>
<evidence type="ECO:0000256" key="1">
    <source>
        <dbReference type="ARBA" id="ARBA00022630"/>
    </source>
</evidence>
<sequence>MFFMSKNLVTDTLTLRHRAILSNRIVMSPMQTLSGKRNGFASADTIAYYAARSQAAGMIIAEYHYVSPNGGPCSTPGYPEQLAAYSDEHLDGLRQVAKAIKKDGNKAILQIHHGGRAAIGQAVSGSPAVAPSQMDFDFLNYPVRELTNEEIEAIIADFGQATRRAIEAGFDGVEIHGANHYLLQQFFSSYSNRRNDQWGGSLEKRMAFPLAVVKEVKRIAKAFAKKEFIIGYRISPEEIHGETIGYTYQESTQLVARIVEQELDYIHLSLFEGYHSKPKNSDLSYAEHFKKVLDEQTKLIIVCGVTSQEQAQDAIANYSDLIAIGRGTLIEPQFAKKIMEGKGETILHQISPETLAYAQLTPGLKEAFTREDHLGLPPLPGGESIQSFHTGQFDMFN</sequence>
<keyword evidence="2" id="KW-0560">Oxidoreductase</keyword>